<evidence type="ECO:0000313" key="1">
    <source>
        <dbReference type="EMBL" id="CAG8442502.1"/>
    </source>
</evidence>
<organism evidence="1 2">
    <name type="scientific">Acaulospora colombiana</name>
    <dbReference type="NCBI Taxonomy" id="27376"/>
    <lineage>
        <taxon>Eukaryota</taxon>
        <taxon>Fungi</taxon>
        <taxon>Fungi incertae sedis</taxon>
        <taxon>Mucoromycota</taxon>
        <taxon>Glomeromycotina</taxon>
        <taxon>Glomeromycetes</taxon>
        <taxon>Diversisporales</taxon>
        <taxon>Acaulosporaceae</taxon>
        <taxon>Acaulospora</taxon>
    </lineage>
</organism>
<gene>
    <name evidence="1" type="ORF">ACOLOM_LOCUS323</name>
</gene>
<accession>A0ACA9JYT6</accession>
<protein>
    <submittedName>
        <fullName evidence="1">10890_t:CDS:1</fullName>
    </submittedName>
</protein>
<proteinExistence type="predicted"/>
<evidence type="ECO:0000313" key="2">
    <source>
        <dbReference type="Proteomes" id="UP000789525"/>
    </source>
</evidence>
<sequence length="471" mass="53827">MYYYYYKQRSLTSDNPHNFKSKVRLEIDSKSISVQVIKEHNDTKADQSGYENKGSLGSTLINSLSISKYTDRSAPLSGTTIISSRGSVSQLRFLGNQSNPSFQKIQTEEYNSSQSIMISVYGCNLERDEIVDFAEELNVDNEEDLRKSCADSVEFCPFSVHAQFLACGTYQLADPDVQTSELRENVNNDEGVMLSQFDAPKKRLGRLLLYQVTGDNRSRKMYSDGSIVVVSVDNQMGILERGRWLAHDFEAWIAAFNYWNTNLIYTGGDDCYLKGWDLRIDSAPTFENKRFELHLLHGEIFHFVNNIYFALRSHQAGVCSIQSNPHSEYYLATGSYDEHVLLWDTRSMKRPVYDNLVGGGVWRLKWHPTRKDLLLGACMHNGFHVIKVDGTSRKGKYKYINTQQLYNLHIPSQRPVGIKKKIPADALYMNNVASFKIHEPLAYGVDWSYSRTLNKPLVAGCDFYGHAIHLW</sequence>
<comment type="caution">
    <text evidence="1">The sequence shown here is derived from an EMBL/GenBank/DDBJ whole genome shotgun (WGS) entry which is preliminary data.</text>
</comment>
<reference evidence="1" key="1">
    <citation type="submission" date="2021-06" db="EMBL/GenBank/DDBJ databases">
        <authorList>
            <person name="Kallberg Y."/>
            <person name="Tangrot J."/>
            <person name="Rosling A."/>
        </authorList>
    </citation>
    <scope>NUCLEOTIDE SEQUENCE</scope>
    <source>
        <strain evidence="1">CL356</strain>
    </source>
</reference>
<dbReference type="EMBL" id="CAJVPT010000306">
    <property type="protein sequence ID" value="CAG8442502.1"/>
    <property type="molecule type" value="Genomic_DNA"/>
</dbReference>
<keyword evidence="2" id="KW-1185">Reference proteome</keyword>
<name>A0ACA9JYT6_9GLOM</name>
<dbReference type="Proteomes" id="UP000789525">
    <property type="component" value="Unassembled WGS sequence"/>
</dbReference>